<dbReference type="EMBL" id="JBHSIT010000010">
    <property type="protein sequence ID" value="MFC4911679.1"/>
    <property type="molecule type" value="Genomic_DNA"/>
</dbReference>
<sequence>MTAVLDPLVPGPARSGADSENVVGDRTLVAVQAVNISRLSTHPVPTVPGTLIVVAGQGPKDSNGAGKSSFIASITALLGDEQWRFASGARAVAELLFNAELAAQGDQQWASADHGYIVGVFDHADGDGSDALTVWLRVNADAPHLELRWRHGVHLASAASEAERVTMADALWSSLPRSAGRRDFVAKDLSRVLYGGQVRCVSFLSTSVRSKVATNLLSQPLNEITPERIFSAIAALTGLDRELEAERVSRAEEHRERAKAAEATARLAEWEREAASLLKTFDRRDRARAEVAAALRHWRTRQARLLEDAAEADASLAAELAALEEETETVRQAVRAAEKEAEQLTGGALDAQVAEAQAALSELKGRADQLGADKAVARNRMEELRRRVSALEERRREADGRDEDTARRELAEAEARRDEAQQEFGMARGAVARAERALAEAEAGESSAPAQIRALAGAGIAAVGLLDAVELAEDVRDRWEAALWPYREAVVLDAADLPAASGALKALPGSMIVPADGAVAPESEAEAEAGAGAGAGPVPGLPEGVRCGLPLGRFFAALEAGDGGGVVIVAGFPEPVTGRVARVQAARAALASAQGALEEARRQTSDAAADVALATRRLAGAQAGAELESVREAMAELRERLEELAGGEARLGPRLGSAEQALRRLQAKADTRALEVDRLRGRREALERDRERLVARAAELGGKRAALGLDVLEREWGESRDAAARWLGELTDDERTWTPDEWWHTAEKHLSEALRRVFPDGVNDEDMPEEVRFLLRERAEGEGRRTEREQATFPRLVRSLESYLRQQEDYERHQRRQIEVQMAARRADLEKASRGADEAAGAAEAHRTALTAAIRSRLQRVAEEFEKLDVQYGGYGATLEFPTPEPPGDPEQEWRWRVTPKWRRSDGQRYVPYNRRANTALMDEKAVKLVCAAALASSGGGRLCLVLDELGRNLGKEHRKEAVALFREIGEQHGITVIGALQDDMEPYAIDACGQYIKLRRSSDTMPYNEPPVVVGYDEHEPRVRRLASAMTAARAATAVRAEASAGAEPAVGSETAAEAETTASSEAEAETTAGSEAAAEAETTAGSEAEAETTAGSAAGAGAEAPAGTDVPGGSGSAVEGAEI</sequence>
<dbReference type="PANTHER" id="PTHR45615">
    <property type="entry name" value="MYOSIN HEAVY CHAIN, NON-MUSCLE"/>
    <property type="match status" value="1"/>
</dbReference>
<feature type="region of interest" description="Disordered" evidence="2">
    <location>
        <begin position="1045"/>
        <end position="1125"/>
    </location>
</feature>
<dbReference type="Proteomes" id="UP001595872">
    <property type="component" value="Unassembled WGS sequence"/>
</dbReference>
<dbReference type="PANTHER" id="PTHR45615:SF80">
    <property type="entry name" value="GRIP DOMAIN-CONTAINING PROTEIN"/>
    <property type="match status" value="1"/>
</dbReference>
<proteinExistence type="predicted"/>
<evidence type="ECO:0000256" key="2">
    <source>
        <dbReference type="SAM" id="MobiDB-lite"/>
    </source>
</evidence>
<keyword evidence="1" id="KW-0175">Coiled coil</keyword>
<organism evidence="3 4">
    <name type="scientific">Actinomadura gamaensis</name>
    <dbReference type="NCBI Taxonomy" id="1763541"/>
    <lineage>
        <taxon>Bacteria</taxon>
        <taxon>Bacillati</taxon>
        <taxon>Actinomycetota</taxon>
        <taxon>Actinomycetes</taxon>
        <taxon>Streptosporangiales</taxon>
        <taxon>Thermomonosporaceae</taxon>
        <taxon>Actinomadura</taxon>
    </lineage>
</organism>
<evidence type="ECO:0000256" key="1">
    <source>
        <dbReference type="SAM" id="Coils"/>
    </source>
</evidence>
<feature type="region of interest" description="Disordered" evidence="2">
    <location>
        <begin position="1"/>
        <end position="20"/>
    </location>
</feature>
<dbReference type="RefSeq" id="WP_378260846.1">
    <property type="nucleotide sequence ID" value="NZ_JBHSIT010000010.1"/>
</dbReference>
<feature type="coiled-coil region" evidence="1">
    <location>
        <begin position="676"/>
        <end position="703"/>
    </location>
</feature>
<keyword evidence="4" id="KW-1185">Reference proteome</keyword>
<feature type="compositionally biased region" description="Low complexity" evidence="2">
    <location>
        <begin position="1045"/>
        <end position="1106"/>
    </location>
</feature>
<protein>
    <submittedName>
        <fullName evidence="3">Chromosome partitioning protein ParA</fullName>
    </submittedName>
</protein>
<reference evidence="4" key="1">
    <citation type="journal article" date="2019" name="Int. J. Syst. Evol. Microbiol.">
        <title>The Global Catalogue of Microorganisms (GCM) 10K type strain sequencing project: providing services to taxonomists for standard genome sequencing and annotation.</title>
        <authorList>
            <consortium name="The Broad Institute Genomics Platform"/>
            <consortium name="The Broad Institute Genome Sequencing Center for Infectious Disease"/>
            <person name="Wu L."/>
            <person name="Ma J."/>
        </authorList>
    </citation>
    <scope>NUCLEOTIDE SEQUENCE [LARGE SCALE GENOMIC DNA]</scope>
    <source>
        <strain evidence="4">KLKA75</strain>
    </source>
</reference>
<evidence type="ECO:0000313" key="4">
    <source>
        <dbReference type="Proteomes" id="UP001595872"/>
    </source>
</evidence>
<evidence type="ECO:0000313" key="3">
    <source>
        <dbReference type="EMBL" id="MFC4911679.1"/>
    </source>
</evidence>
<name>A0ABV9U665_9ACTN</name>
<gene>
    <name evidence="3" type="ORF">ACFPCY_30545</name>
</gene>
<comment type="caution">
    <text evidence="3">The sequence shown here is derived from an EMBL/GenBank/DDBJ whole genome shotgun (WGS) entry which is preliminary data.</text>
</comment>
<accession>A0ABV9U665</accession>
<feature type="coiled-coil region" evidence="1">
    <location>
        <begin position="583"/>
        <end position="647"/>
    </location>
</feature>
<feature type="region of interest" description="Disordered" evidence="2">
    <location>
        <begin position="391"/>
        <end position="423"/>
    </location>
</feature>
<feature type="coiled-coil region" evidence="1">
    <location>
        <begin position="251"/>
        <end position="280"/>
    </location>
</feature>
<feature type="compositionally biased region" description="Basic and acidic residues" evidence="2">
    <location>
        <begin position="391"/>
        <end position="420"/>
    </location>
</feature>